<dbReference type="RefSeq" id="WP_319838407.1">
    <property type="nucleotide sequence ID" value="NZ_CP137624.1"/>
</dbReference>
<gene>
    <name evidence="4" type="ORF">R6U77_00330</name>
</gene>
<name>A0ABZ0S2X5_9BACI</name>
<dbReference type="InterPro" id="IPR042229">
    <property type="entry name" value="Listeria/Bacterioides_rpt_sf"/>
</dbReference>
<reference evidence="4 5" key="1">
    <citation type="submission" date="2023-09" db="EMBL/GenBank/DDBJ databases">
        <authorList>
            <person name="Page C.A."/>
            <person name="Perez-Diaz I.M."/>
        </authorList>
    </citation>
    <scope>NUCLEOTIDE SEQUENCE [LARGE SCALE GENOMIC DNA]</scope>
    <source>
        <strain evidence="4 5">Ll15</strain>
    </source>
</reference>
<proteinExistence type="predicted"/>
<dbReference type="Proteomes" id="UP001322664">
    <property type="component" value="Chromosome"/>
</dbReference>
<feature type="domain" description="SLH" evidence="3">
    <location>
        <begin position="877"/>
        <end position="940"/>
    </location>
</feature>
<comment type="subcellular location">
    <subcellularLocation>
        <location evidence="1">Cell envelope</location>
    </subcellularLocation>
</comment>
<organism evidence="4 5">
    <name type="scientific">Lysinibacillus louembei</name>
    <dbReference type="NCBI Taxonomy" id="1470088"/>
    <lineage>
        <taxon>Bacteria</taxon>
        <taxon>Bacillati</taxon>
        <taxon>Bacillota</taxon>
        <taxon>Bacilli</taxon>
        <taxon>Bacillales</taxon>
        <taxon>Bacillaceae</taxon>
        <taxon>Lysinibacillus</taxon>
    </lineage>
</organism>
<dbReference type="NCBIfam" id="TIGR02543">
    <property type="entry name" value="List_Bact_rpt"/>
    <property type="match status" value="1"/>
</dbReference>
<evidence type="ECO:0000259" key="3">
    <source>
        <dbReference type="PROSITE" id="PS51272"/>
    </source>
</evidence>
<dbReference type="EMBL" id="CP137624">
    <property type="protein sequence ID" value="WPK14036.1"/>
    <property type="molecule type" value="Genomic_DNA"/>
</dbReference>
<evidence type="ECO:0000313" key="5">
    <source>
        <dbReference type="Proteomes" id="UP001322664"/>
    </source>
</evidence>
<feature type="domain" description="SLH" evidence="3">
    <location>
        <begin position="941"/>
        <end position="994"/>
    </location>
</feature>
<dbReference type="InterPro" id="IPR013783">
    <property type="entry name" value="Ig-like_fold"/>
</dbReference>
<evidence type="ECO:0000256" key="1">
    <source>
        <dbReference type="ARBA" id="ARBA00004196"/>
    </source>
</evidence>
<dbReference type="PANTHER" id="PTHR43308">
    <property type="entry name" value="OUTER MEMBRANE PROTEIN ALPHA-RELATED"/>
    <property type="match status" value="1"/>
</dbReference>
<dbReference type="PANTHER" id="PTHR43308:SF5">
    <property type="entry name" value="S-LAYER PROTEIN _ PEPTIDOGLYCAN ENDO-BETA-N-ACETYLGLUCOSAMINIDASE"/>
    <property type="match status" value="1"/>
</dbReference>
<feature type="domain" description="SLH" evidence="3">
    <location>
        <begin position="995"/>
        <end position="1049"/>
    </location>
</feature>
<dbReference type="PROSITE" id="PS51272">
    <property type="entry name" value="SLH"/>
    <property type="match status" value="3"/>
</dbReference>
<dbReference type="InterPro" id="IPR013378">
    <property type="entry name" value="InlB-like_B-rpt"/>
</dbReference>
<keyword evidence="2" id="KW-0732">Signal</keyword>
<keyword evidence="5" id="KW-1185">Reference proteome</keyword>
<dbReference type="Pfam" id="PF09479">
    <property type="entry name" value="Flg_new"/>
    <property type="match status" value="1"/>
</dbReference>
<dbReference type="Gene3D" id="2.60.40.10">
    <property type="entry name" value="Immunoglobulins"/>
    <property type="match status" value="2"/>
</dbReference>
<protein>
    <submittedName>
        <fullName evidence="4">S-layer homology domain-containing protein</fullName>
    </submittedName>
</protein>
<dbReference type="InterPro" id="IPR001119">
    <property type="entry name" value="SLH_dom"/>
</dbReference>
<dbReference type="InterPro" id="IPR051465">
    <property type="entry name" value="Cell_Envelope_Struct_Comp"/>
</dbReference>
<evidence type="ECO:0000256" key="2">
    <source>
        <dbReference type="ARBA" id="ARBA00022729"/>
    </source>
</evidence>
<sequence>MRFSNNPLDPLSWGAWQTFNSSASWNIANQEGQNTVYVQFRDAAGNISSDTISDMIGLDKTNPSGTIRIAEGALQTANANVSLTLSASDSVSGITHMRLRNENQPAGLGTWETYSTSKGWTLSGGEGTKTVYVEYRDAAGNISTAVSASIVLDTTPPQVDGVTNGGIYNRAVAFSFNEGIATLNGAFVVSGTLVTTEGNYTLIVTDGAGNTTTVSFTIDQTAPDGVLTINNGNQWTNNVNVTLMLSGLSSDTHEMQISNDPADFDDHSGWLPKAATVGWTLTPGDGEKTVYVRFKDQAGNISGVVNDSIKLLTAAPTGTVTINNGAVWATGTAVELAFDNLSDGIAEFQVSNLNGDWSTAVWTPIAPVYNWNLSTGDGDKTVYVRFRDKAGNIGTTIGAAIKLDTEAPIGNFTINDGDEWVTDKNVTLSFTEVSPDVEAMQVSNEAATWSSAWANIASTYNWKLSAGDGVKTVYVRFKDEAGNISNVINQTIKLDTEAPIGTVVINDGDEWTTKTDVTLSFTGVSSDVEAMQISNEAGIWPAIWENSTSTYNWNFSAGDGVKTVYVRFKDEAGNISNVINQTIKLDTEAPVGTVVINGGDEWTTEIDVTLSFTGVSSDVEAMQISNGVDTWPSTWEVIEPSYNWRILQEDGARTVYVRFRDGAGNISSAVNATIKLDTEAPTGSFTINDGDELTKDRNVTLSFAGVSADTEAMQVSNEAATWSSAWENIASTYNWNLTVGNGMKTVYVRFRDKAGNISAAISATIKFTAMPSTGGNINPPPISNDNDNSAPASVQITLRTNGGTVLAPFELAYNTKISDLPTPTREGYRFAGWYEDEALTKPWAEDTLVKESITLYAKWIAFPMEEPKQPQEPPSPKPIVTFRDVESHWAKEMIEELAANGIIQGYEDGSFRPNTPISRMHVAVLLTRAFSLETVRTAEDFSDVPKNHPYYKAIATLQQAGIVDGSNGAFLPAENMTRAQLAKVLVGVLGLTPEGTSSFADVDSKHWSAGYIAVLEREGIALGDKGNFHPNEPVTRAQFVAFLYRIMQR</sequence>
<dbReference type="Gene3D" id="2.60.40.4270">
    <property type="entry name" value="Listeria-Bacteroides repeat domain"/>
    <property type="match status" value="1"/>
</dbReference>
<accession>A0ABZ0S2X5</accession>
<evidence type="ECO:0000313" key="4">
    <source>
        <dbReference type="EMBL" id="WPK14036.1"/>
    </source>
</evidence>
<dbReference type="Pfam" id="PF00395">
    <property type="entry name" value="SLH"/>
    <property type="match status" value="3"/>
</dbReference>